<evidence type="ECO:0000313" key="1">
    <source>
        <dbReference type="EMBL" id="MXN43618.1"/>
    </source>
</evidence>
<comment type="caution">
    <text evidence="1">The sequence shown here is derived from an EMBL/GenBank/DDBJ whole genome shotgun (WGS) entry which is preliminary data.</text>
</comment>
<reference evidence="1 2" key="1">
    <citation type="submission" date="2019-12" db="EMBL/GenBank/DDBJ databases">
        <title>Shinella kummerowiae sp. nov., a symbiotic bacterium isolated from root nodules of the herbal legume Kummerowia stipulacea.</title>
        <authorList>
            <person name="Gao J."/>
        </authorList>
    </citation>
    <scope>NUCLEOTIDE SEQUENCE [LARGE SCALE GENOMIC DNA]</scope>
    <source>
        <strain evidence="1 2">CCBAU 25048</strain>
    </source>
</reference>
<dbReference type="AlphaFoldDB" id="A0A6N8S7V2"/>
<protein>
    <submittedName>
        <fullName evidence="1">Uncharacterized protein</fullName>
    </submittedName>
</protein>
<dbReference type="Proteomes" id="UP000435802">
    <property type="component" value="Unassembled WGS sequence"/>
</dbReference>
<name>A0A6N8S7V2_9HYPH</name>
<dbReference type="EMBL" id="WUMK01000001">
    <property type="protein sequence ID" value="MXN43618.1"/>
    <property type="molecule type" value="Genomic_DNA"/>
</dbReference>
<accession>A0A6N8S7V2</accession>
<gene>
    <name evidence="1" type="ORF">GR138_00355</name>
</gene>
<sequence>MSADPFPSEQFQQNCWAALHPELRKNIETGRFRASGKAENALVSDPAAARGCRTLERSRSCLEHHKRFGNEPRRRLRAHRRKTLIFQEVPLTIAAVQQREPKHRENVAETVHLLFKMTSV</sequence>
<keyword evidence="2" id="KW-1185">Reference proteome</keyword>
<dbReference type="OrthoDB" id="9806163at2"/>
<proteinExistence type="predicted"/>
<organism evidence="1 2">
    <name type="scientific">Shinella kummerowiae</name>
    <dbReference type="NCBI Taxonomy" id="417745"/>
    <lineage>
        <taxon>Bacteria</taxon>
        <taxon>Pseudomonadati</taxon>
        <taxon>Pseudomonadota</taxon>
        <taxon>Alphaproteobacteria</taxon>
        <taxon>Hyphomicrobiales</taxon>
        <taxon>Rhizobiaceae</taxon>
        <taxon>Shinella</taxon>
    </lineage>
</organism>
<evidence type="ECO:0000313" key="2">
    <source>
        <dbReference type="Proteomes" id="UP000435802"/>
    </source>
</evidence>
<dbReference type="RefSeq" id="WP_160856635.1">
    <property type="nucleotide sequence ID" value="NZ_WUMK01000001.1"/>
</dbReference>